<dbReference type="GO" id="GO:0016747">
    <property type="term" value="F:acyltransferase activity, transferring groups other than amino-acyl groups"/>
    <property type="evidence" value="ECO:0007669"/>
    <property type="project" value="InterPro"/>
</dbReference>
<reference evidence="2" key="2">
    <citation type="journal article" date="2022" name="Hortic Res">
        <title>The genome of Dioscorea zingiberensis sheds light on the biosynthesis, origin and evolution of the medicinally important diosgenin saponins.</title>
        <authorList>
            <person name="Li Y."/>
            <person name="Tan C."/>
            <person name="Li Z."/>
            <person name="Guo J."/>
            <person name="Li S."/>
            <person name="Chen X."/>
            <person name="Wang C."/>
            <person name="Dai X."/>
            <person name="Yang H."/>
            <person name="Song W."/>
            <person name="Hou L."/>
            <person name="Xu J."/>
            <person name="Tong Z."/>
            <person name="Xu A."/>
            <person name="Yuan X."/>
            <person name="Wang W."/>
            <person name="Yang Q."/>
            <person name="Chen L."/>
            <person name="Sun Z."/>
            <person name="Wang K."/>
            <person name="Pan B."/>
            <person name="Chen J."/>
            <person name="Bao Y."/>
            <person name="Liu F."/>
            <person name="Qi X."/>
            <person name="Gang D.R."/>
            <person name="Wen J."/>
            <person name="Li J."/>
        </authorList>
    </citation>
    <scope>NUCLEOTIDE SEQUENCE</scope>
    <source>
        <strain evidence="2">Dzin_1.0</strain>
    </source>
</reference>
<evidence type="ECO:0000313" key="2">
    <source>
        <dbReference type="EMBL" id="KAJ0987653.1"/>
    </source>
</evidence>
<dbReference type="CDD" id="cd04301">
    <property type="entry name" value="NAT_SF"/>
    <property type="match status" value="1"/>
</dbReference>
<sequence>MSSGEHFTIRSFDKEQDGSRVEELERKCEVGIRKSPVLLTDTFGDPLCRISNSPMYEMLVAEHGDELVGIIRGSIKVVSIGNPSKDQAKVGYILGLRVSPLHRRRGIGSLLVRKIEEWFMANLVDYAYMATDMKNEASIKLFIDKLGYSKFRSPTILVNPVGQHASHIPSSARITKLNIAQAEHLLRKFMTSTEFFPQDIDQVLLNRLSLGTWIAVNASDHEIWNLLEDDDQPKPRSWAMVSVWNCGEVFKLRVGRAPLACVLLAKTSRFISKLLSCINIRAMPDVFNLFGFYFMYGIHGEGPEAMSLVNSLCHYVHNMGIRCQDCKLVVTEIGGCDIFRHAVPHWKLLSCSEDLWCIKAMRKKTETSSSFDWITAQPPPNIFVDPRDV</sequence>
<keyword evidence="3" id="KW-1185">Reference proteome</keyword>
<proteinExistence type="predicted"/>
<accession>A0A9D5DB76</accession>
<feature type="domain" description="N-acetyltransferase" evidence="1">
    <location>
        <begin position="7"/>
        <end position="162"/>
    </location>
</feature>
<organism evidence="2 3">
    <name type="scientific">Dioscorea zingiberensis</name>
    <dbReference type="NCBI Taxonomy" id="325984"/>
    <lineage>
        <taxon>Eukaryota</taxon>
        <taxon>Viridiplantae</taxon>
        <taxon>Streptophyta</taxon>
        <taxon>Embryophyta</taxon>
        <taxon>Tracheophyta</taxon>
        <taxon>Spermatophyta</taxon>
        <taxon>Magnoliopsida</taxon>
        <taxon>Liliopsida</taxon>
        <taxon>Dioscoreales</taxon>
        <taxon>Dioscoreaceae</taxon>
        <taxon>Dioscorea</taxon>
    </lineage>
</organism>
<dbReference type="PROSITE" id="PS51186">
    <property type="entry name" value="GNAT"/>
    <property type="match status" value="1"/>
</dbReference>
<dbReference type="InterPro" id="IPR052810">
    <property type="entry name" value="Plant_NAT"/>
</dbReference>
<protein>
    <recommendedName>
        <fullName evidence="1">N-acetyltransferase domain-containing protein</fullName>
    </recommendedName>
</protein>
<dbReference type="InterPro" id="IPR000182">
    <property type="entry name" value="GNAT_dom"/>
</dbReference>
<dbReference type="InterPro" id="IPR016181">
    <property type="entry name" value="Acyl_CoA_acyltransferase"/>
</dbReference>
<dbReference type="EMBL" id="JAGGNH010000001">
    <property type="protein sequence ID" value="KAJ0987653.1"/>
    <property type="molecule type" value="Genomic_DNA"/>
</dbReference>
<dbReference type="SUPFAM" id="SSF55729">
    <property type="entry name" value="Acyl-CoA N-acyltransferases (Nat)"/>
    <property type="match status" value="1"/>
</dbReference>
<dbReference type="PANTHER" id="PTHR47370:SF1">
    <property type="entry name" value="ACYL-COA N-ACYLTRANSFERASES (NAT) SUPERFAMILY PROTEIN"/>
    <property type="match status" value="1"/>
</dbReference>
<gene>
    <name evidence="2" type="ORF">J5N97_006009</name>
</gene>
<dbReference type="OrthoDB" id="41532at2759"/>
<reference evidence="2" key="1">
    <citation type="submission" date="2021-03" db="EMBL/GenBank/DDBJ databases">
        <authorList>
            <person name="Li Z."/>
            <person name="Yang C."/>
        </authorList>
    </citation>
    <scope>NUCLEOTIDE SEQUENCE</scope>
    <source>
        <strain evidence="2">Dzin_1.0</strain>
        <tissue evidence="2">Leaf</tissue>
    </source>
</reference>
<dbReference type="Gene3D" id="3.40.630.30">
    <property type="match status" value="1"/>
</dbReference>
<dbReference type="Pfam" id="PF00583">
    <property type="entry name" value="Acetyltransf_1"/>
    <property type="match status" value="1"/>
</dbReference>
<name>A0A9D5DB76_9LILI</name>
<evidence type="ECO:0000313" key="3">
    <source>
        <dbReference type="Proteomes" id="UP001085076"/>
    </source>
</evidence>
<comment type="caution">
    <text evidence="2">The sequence shown here is derived from an EMBL/GenBank/DDBJ whole genome shotgun (WGS) entry which is preliminary data.</text>
</comment>
<dbReference type="Proteomes" id="UP001085076">
    <property type="component" value="Miscellaneous, Linkage group lg01"/>
</dbReference>
<dbReference type="AlphaFoldDB" id="A0A9D5DB76"/>
<dbReference type="PANTHER" id="PTHR47370">
    <property type="entry name" value="ACYL-COA N-ACYLTRANSFERASES (NAT) SUPERFAMILY PROTEIN"/>
    <property type="match status" value="1"/>
</dbReference>
<evidence type="ECO:0000259" key="1">
    <source>
        <dbReference type="PROSITE" id="PS51186"/>
    </source>
</evidence>